<evidence type="ECO:0000259" key="1">
    <source>
        <dbReference type="Pfam" id="PF01979"/>
    </source>
</evidence>
<feature type="domain" description="Amidohydrolase-related" evidence="1">
    <location>
        <begin position="52"/>
        <end position="388"/>
    </location>
</feature>
<dbReference type="AlphaFoldDB" id="A0A4R8V6E0"/>
<dbReference type="SUPFAM" id="SSF51556">
    <property type="entry name" value="Metallo-dependent hydrolases"/>
    <property type="match status" value="1"/>
</dbReference>
<dbReference type="InterPro" id="IPR011059">
    <property type="entry name" value="Metal-dep_hydrolase_composite"/>
</dbReference>
<dbReference type="EMBL" id="SOFD01000021">
    <property type="protein sequence ID" value="TFB78103.1"/>
    <property type="molecule type" value="Genomic_DNA"/>
</dbReference>
<sequence>MNSFSVMNAKIFDGRRSIPARTIRVENGHIAEVGSLGMRESDAGVIDARGGTILPGLIDAHVHLLPGSLRQAATFGVTTLIDQFSKPDLTASEATFRAQPGYADFRTSSIGATAPGGHPTMAYSPFPYLEGPSGAAQFVAERVSEGATHIKVLYEDGSTSPHATPALNLATIRSLVRAAHEANLIVVAHATTSKAAIDVVRCGVDVLAHAPFDKIAPVQLSEIARSGVKVITTMSIADGFPGADRKLPILGHPELARRIGAAWTKVIEQQSQRWLPDPVPDFSIIAVNVRNLQAAGVSLLAGTDAPNPGTIHGASMHRELQHLVSAGLTPSEALTAATGSTADAFNLHDRGTIAVGQRADLLLATGDPTAQITDTQNIRHVWVQGHPVNLDGYVSSDDEASGIASLHATTAKIMTAISKLWPEFPASGTRHTPSTE</sequence>
<organism evidence="2 4">
    <name type="scientific">Cryobacterium flavum</name>
    <dbReference type="NCBI Taxonomy" id="1424659"/>
    <lineage>
        <taxon>Bacteria</taxon>
        <taxon>Bacillati</taxon>
        <taxon>Actinomycetota</taxon>
        <taxon>Actinomycetes</taxon>
        <taxon>Micrococcales</taxon>
        <taxon>Microbacteriaceae</taxon>
        <taxon>Cryobacterium</taxon>
    </lineage>
</organism>
<dbReference type="SUPFAM" id="SSF51338">
    <property type="entry name" value="Composite domain of metallo-dependent hydrolases"/>
    <property type="match status" value="1"/>
</dbReference>
<dbReference type="Proteomes" id="UP000199639">
    <property type="component" value="Unassembled WGS sequence"/>
</dbReference>
<dbReference type="RefSeq" id="WP_092342367.1">
    <property type="nucleotide sequence ID" value="NZ_FNIB01000021.1"/>
</dbReference>
<dbReference type="Gene3D" id="3.30.110.90">
    <property type="entry name" value="Amidohydrolase"/>
    <property type="match status" value="1"/>
</dbReference>
<dbReference type="Gene3D" id="3.40.50.10910">
    <property type="entry name" value="Amidohydrolase"/>
    <property type="match status" value="1"/>
</dbReference>
<accession>A0A4R8V6E0</accession>
<dbReference type="Proteomes" id="UP000298252">
    <property type="component" value="Unassembled WGS sequence"/>
</dbReference>
<dbReference type="EMBL" id="FNIB01000021">
    <property type="protein sequence ID" value="SDO51929.1"/>
    <property type="molecule type" value="Genomic_DNA"/>
</dbReference>
<evidence type="ECO:0000313" key="5">
    <source>
        <dbReference type="Proteomes" id="UP000298252"/>
    </source>
</evidence>
<evidence type="ECO:0000313" key="4">
    <source>
        <dbReference type="Proteomes" id="UP000199639"/>
    </source>
</evidence>
<keyword evidence="5" id="KW-1185">Reference proteome</keyword>
<evidence type="ECO:0000313" key="2">
    <source>
        <dbReference type="EMBL" id="SDO51929.1"/>
    </source>
</evidence>
<dbReference type="Gene3D" id="1.20.58.520">
    <property type="entry name" value="Amidohydrolase"/>
    <property type="match status" value="1"/>
</dbReference>
<evidence type="ECO:0000313" key="3">
    <source>
        <dbReference type="EMBL" id="TFB78103.1"/>
    </source>
</evidence>
<gene>
    <name evidence="3" type="ORF">E3O21_06595</name>
    <name evidence="2" type="ORF">SAMN05216368_12116</name>
</gene>
<reference evidence="2 4" key="1">
    <citation type="submission" date="2016-10" db="EMBL/GenBank/DDBJ databases">
        <authorList>
            <person name="Varghese N."/>
            <person name="Submissions S."/>
        </authorList>
    </citation>
    <scope>NUCLEOTIDE SEQUENCE [LARGE SCALE GENOMIC DNA]</scope>
    <source>
        <strain evidence="2 4">CGMCC 1.11215</strain>
    </source>
</reference>
<dbReference type="Gene3D" id="2.30.40.10">
    <property type="entry name" value="Urease, subunit C, domain 1"/>
    <property type="match status" value="1"/>
</dbReference>
<dbReference type="STRING" id="1424659.SAMN05216368_12116"/>
<name>A0A4R8V6E0_9MICO</name>
<dbReference type="InterPro" id="IPR006680">
    <property type="entry name" value="Amidohydro-rel"/>
</dbReference>
<dbReference type="GO" id="GO:0016810">
    <property type="term" value="F:hydrolase activity, acting on carbon-nitrogen (but not peptide) bonds"/>
    <property type="evidence" value="ECO:0007669"/>
    <property type="project" value="InterPro"/>
</dbReference>
<proteinExistence type="predicted"/>
<dbReference type="InterPro" id="IPR032466">
    <property type="entry name" value="Metal_Hydrolase"/>
</dbReference>
<reference evidence="3 5" key="2">
    <citation type="submission" date="2019-03" db="EMBL/GenBank/DDBJ databases">
        <title>Genomics of glacier-inhabiting Cryobacterium strains.</title>
        <authorList>
            <person name="Liu Q."/>
            <person name="Xin Y.-H."/>
        </authorList>
    </citation>
    <scope>NUCLEOTIDE SEQUENCE [LARGE SCALE GENOMIC DNA]</scope>
    <source>
        <strain evidence="3 5">Hh8</strain>
    </source>
</reference>
<dbReference type="Pfam" id="PF01979">
    <property type="entry name" value="Amidohydro_1"/>
    <property type="match status" value="1"/>
</dbReference>
<dbReference type="PANTHER" id="PTHR43135">
    <property type="entry name" value="ALPHA-D-RIBOSE 1-METHYLPHOSPHONATE 5-TRIPHOSPHATE DIPHOSPHATASE"/>
    <property type="match status" value="1"/>
</dbReference>
<dbReference type="PANTHER" id="PTHR43135:SF3">
    <property type="entry name" value="ALPHA-D-RIBOSE 1-METHYLPHOSPHONATE 5-TRIPHOSPHATE DIPHOSPHATASE"/>
    <property type="match status" value="1"/>
</dbReference>
<dbReference type="InterPro" id="IPR051781">
    <property type="entry name" value="Metallo-dep_Hydrolase"/>
</dbReference>
<protein>
    <submittedName>
        <fullName evidence="3">Amidohydrolase</fullName>
    </submittedName>
    <submittedName>
        <fullName evidence="2">Imidazolonepropionase</fullName>
    </submittedName>
</protein>